<dbReference type="InterPro" id="IPR017441">
    <property type="entry name" value="Protein_kinase_ATP_BS"/>
</dbReference>
<reference evidence="5" key="1">
    <citation type="submission" date="2022-11" db="UniProtKB">
        <authorList>
            <consortium name="WormBaseParasite"/>
        </authorList>
    </citation>
    <scope>IDENTIFICATION</scope>
</reference>
<organism evidence="4 5">
    <name type="scientific">Acrobeloides nanus</name>
    <dbReference type="NCBI Taxonomy" id="290746"/>
    <lineage>
        <taxon>Eukaryota</taxon>
        <taxon>Metazoa</taxon>
        <taxon>Ecdysozoa</taxon>
        <taxon>Nematoda</taxon>
        <taxon>Chromadorea</taxon>
        <taxon>Rhabditida</taxon>
        <taxon>Tylenchina</taxon>
        <taxon>Cephalobomorpha</taxon>
        <taxon>Cephaloboidea</taxon>
        <taxon>Cephalobidae</taxon>
        <taxon>Acrobeloides</taxon>
    </lineage>
</organism>
<dbReference type="PROSITE" id="PS00107">
    <property type="entry name" value="PROTEIN_KINASE_ATP"/>
    <property type="match status" value="1"/>
</dbReference>
<keyword evidence="1" id="KW-0067">ATP-binding</keyword>
<proteinExistence type="predicted"/>
<dbReference type="Gene3D" id="3.30.200.20">
    <property type="entry name" value="Phosphorylase Kinase, domain 1"/>
    <property type="match status" value="1"/>
</dbReference>
<dbReference type="GO" id="GO:0005524">
    <property type="term" value="F:ATP binding"/>
    <property type="evidence" value="ECO:0007669"/>
    <property type="project" value="UniProtKB-UniRule"/>
</dbReference>
<feature type="binding site" evidence="1">
    <location>
        <position position="61"/>
    </location>
    <ligand>
        <name>ATP</name>
        <dbReference type="ChEBI" id="CHEBI:30616"/>
    </ligand>
</feature>
<evidence type="ECO:0000256" key="1">
    <source>
        <dbReference type="PROSITE-ProRule" id="PRU10141"/>
    </source>
</evidence>
<dbReference type="GO" id="GO:0004672">
    <property type="term" value="F:protein kinase activity"/>
    <property type="evidence" value="ECO:0007669"/>
    <property type="project" value="InterPro"/>
</dbReference>
<feature type="region of interest" description="Disordered" evidence="2">
    <location>
        <begin position="1"/>
        <end position="20"/>
    </location>
</feature>
<evidence type="ECO:0000259" key="3">
    <source>
        <dbReference type="Pfam" id="PF07714"/>
    </source>
</evidence>
<sequence>MREKPGLSNQQDISRDRSSSPLYIIPKEEITPLKLIGSGFFGIVQKISWNNDGDTKICACKTLHDLTKAHILMEELHNMIQLKDDNVVKLLGISIDGKTMSLTSIHTELYYGKCLVMAHCPV</sequence>
<keyword evidence="1" id="KW-0547">Nucleotide-binding</keyword>
<keyword evidence="4" id="KW-1185">Reference proteome</keyword>
<evidence type="ECO:0000313" key="5">
    <source>
        <dbReference type="WBParaSite" id="ACRNAN_scaffold679.g24911.t1"/>
    </source>
</evidence>
<dbReference type="Proteomes" id="UP000887540">
    <property type="component" value="Unplaced"/>
</dbReference>
<dbReference type="InterPro" id="IPR011009">
    <property type="entry name" value="Kinase-like_dom_sf"/>
</dbReference>
<dbReference type="SUPFAM" id="SSF56112">
    <property type="entry name" value="Protein kinase-like (PK-like)"/>
    <property type="match status" value="1"/>
</dbReference>
<dbReference type="InterPro" id="IPR001245">
    <property type="entry name" value="Ser-Thr/Tyr_kinase_cat_dom"/>
</dbReference>
<accession>A0A914EB35</accession>
<protein>
    <submittedName>
        <fullName evidence="5">Serine-threonine/tyrosine-protein kinase catalytic domain-containing protein</fullName>
    </submittedName>
</protein>
<evidence type="ECO:0000256" key="2">
    <source>
        <dbReference type="SAM" id="MobiDB-lite"/>
    </source>
</evidence>
<dbReference type="AlphaFoldDB" id="A0A914EB35"/>
<dbReference type="WBParaSite" id="ACRNAN_scaffold679.g24911.t1">
    <property type="protein sequence ID" value="ACRNAN_scaffold679.g24911.t1"/>
    <property type="gene ID" value="ACRNAN_scaffold679.g24911"/>
</dbReference>
<evidence type="ECO:0000313" key="4">
    <source>
        <dbReference type="Proteomes" id="UP000887540"/>
    </source>
</evidence>
<feature type="domain" description="Serine-threonine/tyrosine-protein kinase catalytic" evidence="3">
    <location>
        <begin position="33"/>
        <end position="101"/>
    </location>
</feature>
<name>A0A914EB35_9BILA</name>
<dbReference type="Pfam" id="PF07714">
    <property type="entry name" value="PK_Tyr_Ser-Thr"/>
    <property type="match status" value="1"/>
</dbReference>